<protein>
    <submittedName>
        <fullName evidence="1">Non-ribosomal peptide synthetase module</fullName>
    </submittedName>
</protein>
<dbReference type="RefSeq" id="WP_069980631.1">
    <property type="nucleotide sequence ID" value="NZ_CP017269.1"/>
</dbReference>
<dbReference type="Pfam" id="PF19539">
    <property type="entry name" value="DUF6063"/>
    <property type="match status" value="1"/>
</dbReference>
<dbReference type="KEGG" id="gfe:Gferi_23900"/>
<reference evidence="1 2" key="1">
    <citation type="submission" date="2016-09" db="EMBL/GenBank/DDBJ databases">
        <title>Genomic analysis reveals versatility of anaerobic energy metabolism of Geosporobacter ferrireducens IRF9 of phylum Firmicutes.</title>
        <authorList>
            <person name="Kim S.-J."/>
        </authorList>
    </citation>
    <scope>NUCLEOTIDE SEQUENCE [LARGE SCALE GENOMIC DNA]</scope>
    <source>
        <strain evidence="1 2">IRF9</strain>
    </source>
</reference>
<evidence type="ECO:0000313" key="2">
    <source>
        <dbReference type="Proteomes" id="UP000095743"/>
    </source>
</evidence>
<dbReference type="InterPro" id="IPR045707">
    <property type="entry name" value="DUF6063"/>
</dbReference>
<keyword evidence="2" id="KW-1185">Reference proteome</keyword>
<name>A0A1D8GN87_9FIRM</name>
<sequence>MVYDNEQIMKAFQIYAKLSMNGIADKEDCRTYMADDEIRGLVDQFAEAVGCTVFTAGDKLYFLPKAQNNFFHVTNETIKKNWLPARADNGDIYLLYIAIIVLFGEFYDSYQTIECTRDFISMDEWLDSLSERLAVIDSMDQEELKAYEAAYKYNWISIIEKWNAVNDISESSKTQDARTVSRLAFLNTYKNFLIVQDLIREIGNQEIELTEKAKIIVQKYYMEEEYNRGILNFIYSFENEKKGDA</sequence>
<evidence type="ECO:0000313" key="1">
    <source>
        <dbReference type="EMBL" id="AOT72322.1"/>
    </source>
</evidence>
<accession>A0A1D8GN87</accession>
<dbReference type="EMBL" id="CP017269">
    <property type="protein sequence ID" value="AOT72322.1"/>
    <property type="molecule type" value="Genomic_DNA"/>
</dbReference>
<dbReference type="AlphaFoldDB" id="A0A1D8GN87"/>
<dbReference type="Proteomes" id="UP000095743">
    <property type="component" value="Chromosome"/>
</dbReference>
<proteinExistence type="predicted"/>
<gene>
    <name evidence="1" type="ORF">Gferi_23900</name>
</gene>
<organism evidence="1 2">
    <name type="scientific">Geosporobacter ferrireducens</name>
    <dbReference type="NCBI Taxonomy" id="1424294"/>
    <lineage>
        <taxon>Bacteria</taxon>
        <taxon>Bacillati</taxon>
        <taxon>Bacillota</taxon>
        <taxon>Clostridia</taxon>
        <taxon>Peptostreptococcales</taxon>
        <taxon>Thermotaleaceae</taxon>
        <taxon>Geosporobacter</taxon>
    </lineage>
</organism>
<dbReference type="OrthoDB" id="1888255at2"/>
<dbReference type="STRING" id="1424294.Gferi_23900"/>